<organism evidence="1 2">
    <name type="scientific">Racocetra fulgida</name>
    <dbReference type="NCBI Taxonomy" id="60492"/>
    <lineage>
        <taxon>Eukaryota</taxon>
        <taxon>Fungi</taxon>
        <taxon>Fungi incertae sedis</taxon>
        <taxon>Mucoromycota</taxon>
        <taxon>Glomeromycotina</taxon>
        <taxon>Glomeromycetes</taxon>
        <taxon>Diversisporales</taxon>
        <taxon>Gigasporaceae</taxon>
        <taxon>Racocetra</taxon>
    </lineage>
</organism>
<dbReference type="GO" id="GO:0004674">
    <property type="term" value="F:protein serine/threonine kinase activity"/>
    <property type="evidence" value="ECO:0007669"/>
    <property type="project" value="TreeGrafter"/>
</dbReference>
<gene>
    <name evidence="1" type="ORF">RFULGI_LOCUS6547</name>
</gene>
<keyword evidence="2" id="KW-1185">Reference proteome</keyword>
<evidence type="ECO:0000313" key="2">
    <source>
        <dbReference type="Proteomes" id="UP000789396"/>
    </source>
</evidence>
<protein>
    <submittedName>
        <fullName evidence="1">968_t:CDS:1</fullName>
    </submittedName>
</protein>
<accession>A0A9N9CDI3</accession>
<name>A0A9N9CDI3_9GLOM</name>
<reference evidence="1" key="1">
    <citation type="submission" date="2021-06" db="EMBL/GenBank/DDBJ databases">
        <authorList>
            <person name="Kallberg Y."/>
            <person name="Tangrot J."/>
            <person name="Rosling A."/>
        </authorList>
    </citation>
    <scope>NUCLEOTIDE SEQUENCE</scope>
    <source>
        <strain evidence="1">IN212</strain>
    </source>
</reference>
<sequence>AFGVVNLARWLDGSRGFQYAKGRSPPCLVAVKQLKDTCSQHFSNEFFKEVKFHLACQLGGNPMNINIVWLYGITKDPQTGDYMMVMEYCRFSHCDLHSSNILLGKFGPVITDFGLSRNNIKIEKKVCGIMPYIAPEKVNLSLNIKNSFENADKTPIEQSELIATHTEALYFGRHLEYEGSFNTSDVLFELGNTCQFKEKTNDDVISA</sequence>
<feature type="non-terminal residue" evidence="1">
    <location>
        <position position="1"/>
    </location>
</feature>
<dbReference type="InterPro" id="IPR051681">
    <property type="entry name" value="Ser/Thr_Kinases-Pseudokinases"/>
</dbReference>
<comment type="caution">
    <text evidence="1">The sequence shown here is derived from an EMBL/GenBank/DDBJ whole genome shotgun (WGS) entry which is preliminary data.</text>
</comment>
<dbReference type="PANTHER" id="PTHR44329">
    <property type="entry name" value="SERINE/THREONINE-PROTEIN KINASE TNNI3K-RELATED"/>
    <property type="match status" value="1"/>
</dbReference>
<dbReference type="EMBL" id="CAJVPZ010008592">
    <property type="protein sequence ID" value="CAG8599517.1"/>
    <property type="molecule type" value="Genomic_DNA"/>
</dbReference>
<dbReference type="InterPro" id="IPR011009">
    <property type="entry name" value="Kinase-like_dom_sf"/>
</dbReference>
<dbReference type="Gene3D" id="1.10.510.10">
    <property type="entry name" value="Transferase(Phosphotransferase) domain 1"/>
    <property type="match status" value="1"/>
</dbReference>
<proteinExistence type="predicted"/>
<dbReference type="Proteomes" id="UP000789396">
    <property type="component" value="Unassembled WGS sequence"/>
</dbReference>
<dbReference type="SUPFAM" id="SSF56112">
    <property type="entry name" value="Protein kinase-like (PK-like)"/>
    <property type="match status" value="1"/>
</dbReference>
<dbReference type="OrthoDB" id="2388847at2759"/>
<dbReference type="AlphaFoldDB" id="A0A9N9CDI3"/>
<dbReference type="Gene3D" id="3.30.200.20">
    <property type="entry name" value="Phosphorylase Kinase, domain 1"/>
    <property type="match status" value="1"/>
</dbReference>
<evidence type="ECO:0000313" key="1">
    <source>
        <dbReference type="EMBL" id="CAG8599517.1"/>
    </source>
</evidence>